<evidence type="ECO:0000313" key="6">
    <source>
        <dbReference type="EMBL" id="MBC5996606.1"/>
    </source>
</evidence>
<evidence type="ECO:0000313" key="7">
    <source>
        <dbReference type="Proteomes" id="UP000609849"/>
    </source>
</evidence>
<sequence length="402" mass="46316">MNVIFISPHFPLYFYEFCKRLKERGVNVLGIGDASYDCLSSETINSLTEYYRVNSLEDFNEVSQACEFFSNKYGRIDWIESQNEYWLETEAALRSKFDVNTGTKIENMAHMKYKSLMKEVYKSCGIPVARYDFINDYHSAISFANKVGYPVVVKPDNGVGASNTYKLRNDDELAFFFSTKDNNINYIIEEYIDGHVETFDGITDSNKNVLISSSHVMLHSIMDTVNEESDTAFYSQDLSGMDIEWIGKEVVKAFDTRSRFFHFEFFRLDKDKDGLGKKGDLVGLEVNMRAPGAYIPDMINYAYDVDTYSMWADVLIYDKVFVDINRKCLVGYASRRDGINYTHSLEDIQNEYGSKIVLQVEVPEVLSAAMGNYVFLFKAMSKEEIMDITRFIIRRNGSGNWL</sequence>
<dbReference type="InterPro" id="IPR013815">
    <property type="entry name" value="ATP_grasp_subdomain_1"/>
</dbReference>
<dbReference type="SUPFAM" id="SSF56059">
    <property type="entry name" value="Glutathione synthetase ATP-binding domain-like"/>
    <property type="match status" value="1"/>
</dbReference>
<proteinExistence type="predicted"/>
<dbReference type="EMBL" id="JACRWE010000003">
    <property type="protein sequence ID" value="MBC5996606.1"/>
    <property type="molecule type" value="Genomic_DNA"/>
</dbReference>
<dbReference type="Gene3D" id="3.30.470.20">
    <property type="entry name" value="ATP-grasp fold, B domain"/>
    <property type="match status" value="1"/>
</dbReference>
<evidence type="ECO:0000256" key="2">
    <source>
        <dbReference type="ARBA" id="ARBA00022741"/>
    </source>
</evidence>
<dbReference type="Gene3D" id="3.40.50.20">
    <property type="match status" value="1"/>
</dbReference>
<dbReference type="InterPro" id="IPR052032">
    <property type="entry name" value="ATP-dep_AA_Ligase"/>
</dbReference>
<feature type="domain" description="ATP-grasp" evidence="5">
    <location>
        <begin position="118"/>
        <end position="316"/>
    </location>
</feature>
<name>A0ABR7JPS7_9FIRM</name>
<keyword evidence="7" id="KW-1185">Reference proteome</keyword>
<dbReference type="Proteomes" id="UP000609849">
    <property type="component" value="Unassembled WGS sequence"/>
</dbReference>
<reference evidence="6 7" key="1">
    <citation type="submission" date="2020-08" db="EMBL/GenBank/DDBJ databases">
        <authorList>
            <person name="Liu C."/>
            <person name="Sun Q."/>
        </authorList>
    </citation>
    <scope>NUCLEOTIDE SEQUENCE [LARGE SCALE GENOMIC DNA]</scope>
    <source>
        <strain evidence="6 7">NSJ-18</strain>
    </source>
</reference>
<dbReference type="Gene3D" id="3.30.1490.20">
    <property type="entry name" value="ATP-grasp fold, A domain"/>
    <property type="match status" value="1"/>
</dbReference>
<dbReference type="RefSeq" id="WP_153926156.1">
    <property type="nucleotide sequence ID" value="NZ_JACRWE010000003.1"/>
</dbReference>
<dbReference type="InterPro" id="IPR011761">
    <property type="entry name" value="ATP-grasp"/>
</dbReference>
<dbReference type="Pfam" id="PF02786">
    <property type="entry name" value="CPSase_L_D2"/>
    <property type="match status" value="1"/>
</dbReference>
<evidence type="ECO:0000256" key="4">
    <source>
        <dbReference type="PROSITE-ProRule" id="PRU00409"/>
    </source>
</evidence>
<keyword evidence="1" id="KW-0436">Ligase</keyword>
<dbReference type="PANTHER" id="PTHR43585:SF2">
    <property type="entry name" value="ATP-GRASP ENZYME FSQD"/>
    <property type="match status" value="1"/>
</dbReference>
<evidence type="ECO:0000256" key="3">
    <source>
        <dbReference type="ARBA" id="ARBA00022840"/>
    </source>
</evidence>
<keyword evidence="2 4" id="KW-0547">Nucleotide-binding</keyword>
<dbReference type="InterPro" id="IPR005479">
    <property type="entry name" value="CPAse_ATP-bd"/>
</dbReference>
<dbReference type="PANTHER" id="PTHR43585">
    <property type="entry name" value="FUMIPYRROLE BIOSYNTHESIS PROTEIN C"/>
    <property type="match status" value="1"/>
</dbReference>
<protein>
    <submittedName>
        <fullName evidence="6">ATP-grasp domain-containing protein</fullName>
    </submittedName>
</protein>
<dbReference type="PROSITE" id="PS50975">
    <property type="entry name" value="ATP_GRASP"/>
    <property type="match status" value="1"/>
</dbReference>
<evidence type="ECO:0000256" key="1">
    <source>
        <dbReference type="ARBA" id="ARBA00022598"/>
    </source>
</evidence>
<gene>
    <name evidence="6" type="ORF">H8923_07525</name>
</gene>
<comment type="caution">
    <text evidence="6">The sequence shown here is derived from an EMBL/GenBank/DDBJ whole genome shotgun (WGS) entry which is preliminary data.</text>
</comment>
<evidence type="ECO:0000259" key="5">
    <source>
        <dbReference type="PROSITE" id="PS50975"/>
    </source>
</evidence>
<organism evidence="6 7">
    <name type="scientific">Romboutsia faecis</name>
    <dbReference type="NCBI Taxonomy" id="2764597"/>
    <lineage>
        <taxon>Bacteria</taxon>
        <taxon>Bacillati</taxon>
        <taxon>Bacillota</taxon>
        <taxon>Clostridia</taxon>
        <taxon>Peptostreptococcales</taxon>
        <taxon>Peptostreptococcaceae</taxon>
        <taxon>Romboutsia</taxon>
    </lineage>
</organism>
<accession>A0ABR7JPS7</accession>
<keyword evidence="3 4" id="KW-0067">ATP-binding</keyword>